<name>A0A495P320_9FLAO</name>
<dbReference type="EMBL" id="RBLG01000004">
    <property type="protein sequence ID" value="RKS45024.1"/>
    <property type="molecule type" value="Genomic_DNA"/>
</dbReference>
<reference evidence="9 10" key="1">
    <citation type="submission" date="2018-10" db="EMBL/GenBank/DDBJ databases">
        <title>Genomic Encyclopedia of Archaeal and Bacterial Type Strains, Phase II (KMG-II): from individual species to whole genera.</title>
        <authorList>
            <person name="Goeker M."/>
        </authorList>
    </citation>
    <scope>NUCLEOTIDE SEQUENCE [LARGE SCALE GENOMIC DNA]</scope>
    <source>
        <strain evidence="9 10">DSM 19839</strain>
    </source>
</reference>
<evidence type="ECO:0000256" key="6">
    <source>
        <dbReference type="ARBA" id="ARBA00023136"/>
    </source>
</evidence>
<keyword evidence="6" id="KW-0472">Membrane</keyword>
<dbReference type="Pfam" id="PF03349">
    <property type="entry name" value="Toluene_X"/>
    <property type="match status" value="1"/>
</dbReference>
<comment type="subcellular location">
    <subcellularLocation>
        <location evidence="1">Cell outer membrane</location>
        <topology evidence="1">Multi-pass membrane protein</topology>
    </subcellularLocation>
</comment>
<dbReference type="RefSeq" id="WP_121346501.1">
    <property type="nucleotide sequence ID" value="NZ_RBLG01000004.1"/>
</dbReference>
<dbReference type="AlphaFoldDB" id="A0A495P320"/>
<keyword evidence="7" id="KW-0998">Cell outer membrane</keyword>
<evidence type="ECO:0000256" key="5">
    <source>
        <dbReference type="ARBA" id="ARBA00022729"/>
    </source>
</evidence>
<keyword evidence="3" id="KW-1134">Transmembrane beta strand</keyword>
<comment type="caution">
    <text evidence="9">The sequence shown here is derived from an EMBL/GenBank/DDBJ whole genome shotgun (WGS) entry which is preliminary data.</text>
</comment>
<evidence type="ECO:0000256" key="8">
    <source>
        <dbReference type="SAM" id="SignalP"/>
    </source>
</evidence>
<evidence type="ECO:0000256" key="3">
    <source>
        <dbReference type="ARBA" id="ARBA00022452"/>
    </source>
</evidence>
<evidence type="ECO:0000256" key="1">
    <source>
        <dbReference type="ARBA" id="ARBA00004571"/>
    </source>
</evidence>
<keyword evidence="4" id="KW-0812">Transmembrane</keyword>
<keyword evidence="5 8" id="KW-0732">Signal</keyword>
<keyword evidence="10" id="KW-1185">Reference proteome</keyword>
<proteinExistence type="inferred from homology"/>
<dbReference type="PANTHER" id="PTHR35093:SF8">
    <property type="entry name" value="OUTER MEMBRANE PROTEIN NMB0088-RELATED"/>
    <property type="match status" value="1"/>
</dbReference>
<organism evidence="9 10">
    <name type="scientific">Gillisia mitskevichiae</name>
    <dbReference type="NCBI Taxonomy" id="270921"/>
    <lineage>
        <taxon>Bacteria</taxon>
        <taxon>Pseudomonadati</taxon>
        <taxon>Bacteroidota</taxon>
        <taxon>Flavobacteriia</taxon>
        <taxon>Flavobacteriales</taxon>
        <taxon>Flavobacteriaceae</taxon>
        <taxon>Gillisia</taxon>
    </lineage>
</organism>
<comment type="similarity">
    <text evidence="2">Belongs to the OmpP1/FadL family.</text>
</comment>
<dbReference type="PANTHER" id="PTHR35093">
    <property type="entry name" value="OUTER MEMBRANE PROTEIN NMB0088-RELATED"/>
    <property type="match status" value="1"/>
</dbReference>
<feature type="signal peptide" evidence="8">
    <location>
        <begin position="1"/>
        <end position="19"/>
    </location>
</feature>
<dbReference type="Proteomes" id="UP000276282">
    <property type="component" value="Unassembled WGS sequence"/>
</dbReference>
<dbReference type="OrthoDB" id="9765571at2"/>
<dbReference type="Gene3D" id="2.40.160.60">
    <property type="entry name" value="Outer membrane protein transport protein (OMPP1/FadL/TodX)"/>
    <property type="match status" value="1"/>
</dbReference>
<gene>
    <name evidence="9" type="ORF">BC962_2696</name>
</gene>
<dbReference type="InterPro" id="IPR005017">
    <property type="entry name" value="OMPP1/FadL/TodX"/>
</dbReference>
<protein>
    <submittedName>
        <fullName evidence="9">Outer membrane protein transport protein (OMPP1/FadL/TodX)</fullName>
    </submittedName>
</protein>
<evidence type="ECO:0000256" key="7">
    <source>
        <dbReference type="ARBA" id="ARBA00023237"/>
    </source>
</evidence>
<dbReference type="GO" id="GO:0015483">
    <property type="term" value="F:long-chain fatty acid transporting porin activity"/>
    <property type="evidence" value="ECO:0007669"/>
    <property type="project" value="TreeGrafter"/>
</dbReference>
<evidence type="ECO:0000256" key="4">
    <source>
        <dbReference type="ARBA" id="ARBA00022692"/>
    </source>
</evidence>
<evidence type="ECO:0000256" key="2">
    <source>
        <dbReference type="ARBA" id="ARBA00008163"/>
    </source>
</evidence>
<evidence type="ECO:0000313" key="10">
    <source>
        <dbReference type="Proteomes" id="UP000276282"/>
    </source>
</evidence>
<evidence type="ECO:0000313" key="9">
    <source>
        <dbReference type="EMBL" id="RKS45024.1"/>
    </source>
</evidence>
<accession>A0A495P320</accession>
<sequence>MKKLCFTLIALAVMSFSQAQDITDAMRYSSDQLSGTARYRAMSGAFGALGGDLSAISINPAGSAIFLSSAATVTLSYNNRQNDTRYFNGLTSNENSDVYFDQAGAVLVFNSTNDNNPWKKFVLGVNYSQNNSFDDSYIAQGTSTNSIDQYFLDYANGVPLDLLETMTNESLTDLYLFLGENEGFGAQQAFLGFQGFIINPDSNDPNNTSYSSNLGSGSFDQQHSYIATGLNGKFAINFSSKYKDFLHFGINLNAHFLNYDRATRFVEQNSNSGSETNQIVFSNNLSTTGNGFSLQLGTIANITDNLRLGLTYDTPTWYLIEEQATQRLETFSNEFNDRVIVDPNVVNVYPDYRLKTPGKLTGSLAVLFGSKGLISFDYSYKDFSNTELRPSNDPEFAFQNNLISENLKAASTYKIGGEYRIQNWSLRGGYRFEESPYKNEITLGDLNGYSAGVGYDFGSIKADLSYDQSSRTDNPQLYQVGLINTANIQRDFSSVVLSLSFGI</sequence>
<feature type="chain" id="PRO_5019777096" evidence="8">
    <location>
        <begin position="20"/>
        <end position="503"/>
    </location>
</feature>
<dbReference type="SUPFAM" id="SSF56935">
    <property type="entry name" value="Porins"/>
    <property type="match status" value="1"/>
</dbReference>
<dbReference type="GO" id="GO:0009279">
    <property type="term" value="C:cell outer membrane"/>
    <property type="evidence" value="ECO:0007669"/>
    <property type="project" value="UniProtKB-SubCell"/>
</dbReference>